<dbReference type="Proteomes" id="UP000019118">
    <property type="component" value="Unassembled WGS sequence"/>
</dbReference>
<dbReference type="AlphaFoldDB" id="A0AAR5PD33"/>
<sequence length="294" mass="34042">MNELGKKIKKKLRNAWNSNICSCFCAHHESENSKENMVMDNIIITNENLQSLMIRTLQRQADDEEFHIQMKNTLIYLTTTIDRFLRTTSSETQDNFSTPIAKLSKFTITVSKSSLSQCHSDVKNNSLVSLNGIERNEAFDTSTNYACSLHSDLLLHGAFGRKILCQNISSDKATQYYPSSYSLTESKLIQTHFISLAFFDIKGFKLNLLRHIRALKQDVATLRELLPCVEEYQSRNCFDARSLAEPKTYFYPDDEFEFKFIQAKTRATNFVKFYKLRKLCVSKKSSRKRIKQIT</sequence>
<organism evidence="1 2">
    <name type="scientific">Dendroctonus ponderosae</name>
    <name type="common">Mountain pine beetle</name>
    <dbReference type="NCBI Taxonomy" id="77166"/>
    <lineage>
        <taxon>Eukaryota</taxon>
        <taxon>Metazoa</taxon>
        <taxon>Ecdysozoa</taxon>
        <taxon>Arthropoda</taxon>
        <taxon>Hexapoda</taxon>
        <taxon>Insecta</taxon>
        <taxon>Pterygota</taxon>
        <taxon>Neoptera</taxon>
        <taxon>Endopterygota</taxon>
        <taxon>Coleoptera</taxon>
        <taxon>Polyphaga</taxon>
        <taxon>Cucujiformia</taxon>
        <taxon>Curculionidae</taxon>
        <taxon>Scolytinae</taxon>
        <taxon>Dendroctonus</taxon>
    </lineage>
</organism>
<reference evidence="2" key="1">
    <citation type="journal article" date="2013" name="Genome Biol.">
        <title>Draft genome of the mountain pine beetle, Dendroctonus ponderosae Hopkins, a major forest pest.</title>
        <authorList>
            <person name="Keeling C.I."/>
            <person name="Yuen M.M."/>
            <person name="Liao N.Y."/>
            <person name="Docking T.R."/>
            <person name="Chan S.K."/>
            <person name="Taylor G.A."/>
            <person name="Palmquist D.L."/>
            <person name="Jackman S.D."/>
            <person name="Nguyen A."/>
            <person name="Li M."/>
            <person name="Henderson H."/>
            <person name="Janes J.K."/>
            <person name="Zhao Y."/>
            <person name="Pandoh P."/>
            <person name="Moore R."/>
            <person name="Sperling F.A."/>
            <person name="Huber D.P."/>
            <person name="Birol I."/>
            <person name="Jones S.J."/>
            <person name="Bohlmann J."/>
        </authorList>
    </citation>
    <scope>NUCLEOTIDE SEQUENCE</scope>
</reference>
<keyword evidence="2" id="KW-1185">Reference proteome</keyword>
<name>A0AAR5PD33_DENPD</name>
<evidence type="ECO:0000313" key="1">
    <source>
        <dbReference type="EnsemblMetazoa" id="XP_019758787.1"/>
    </source>
</evidence>
<reference evidence="1" key="2">
    <citation type="submission" date="2024-08" db="UniProtKB">
        <authorList>
            <consortium name="EnsemblMetazoa"/>
        </authorList>
    </citation>
    <scope>IDENTIFICATION</scope>
</reference>
<dbReference type="EnsemblMetazoa" id="XM_019903228.1">
    <property type="protein sequence ID" value="XP_019758787.1"/>
    <property type="gene ID" value="LOC109536824"/>
</dbReference>
<accession>A0AAR5PD33</accession>
<proteinExistence type="predicted"/>
<protein>
    <submittedName>
        <fullName evidence="1">Uncharacterized protein</fullName>
    </submittedName>
</protein>
<evidence type="ECO:0000313" key="2">
    <source>
        <dbReference type="Proteomes" id="UP000019118"/>
    </source>
</evidence>